<organism evidence="3 4">
    <name type="scientific">Marinobacter persicus</name>
    <dbReference type="NCBI Taxonomy" id="930118"/>
    <lineage>
        <taxon>Bacteria</taxon>
        <taxon>Pseudomonadati</taxon>
        <taxon>Pseudomonadota</taxon>
        <taxon>Gammaproteobacteria</taxon>
        <taxon>Pseudomonadales</taxon>
        <taxon>Marinobacteraceae</taxon>
        <taxon>Marinobacter</taxon>
    </lineage>
</organism>
<dbReference type="RefSeq" id="WP_091704480.1">
    <property type="nucleotide sequence ID" value="NZ_BMYN01000001.1"/>
</dbReference>
<dbReference type="InterPro" id="IPR011646">
    <property type="entry name" value="KAP_P-loop"/>
</dbReference>
<dbReference type="PANTHER" id="PTHR22674:SF6">
    <property type="entry name" value="NTPASE KAP FAMILY P-LOOP DOMAIN-CONTAINING PROTEIN 1"/>
    <property type="match status" value="1"/>
</dbReference>
<dbReference type="OrthoDB" id="88903at2"/>
<dbReference type="InterPro" id="IPR027417">
    <property type="entry name" value="P-loop_NTPase"/>
</dbReference>
<dbReference type="Pfam" id="PF07693">
    <property type="entry name" value="KAP_NTPase"/>
    <property type="match status" value="1"/>
</dbReference>
<evidence type="ECO:0000256" key="1">
    <source>
        <dbReference type="SAM" id="MobiDB-lite"/>
    </source>
</evidence>
<name>A0A1I3UZQ6_9GAMM</name>
<feature type="region of interest" description="Disordered" evidence="1">
    <location>
        <begin position="433"/>
        <end position="457"/>
    </location>
</feature>
<feature type="domain" description="KAP NTPase" evidence="2">
    <location>
        <begin position="15"/>
        <end position="381"/>
    </location>
</feature>
<feature type="compositionally biased region" description="Basic and acidic residues" evidence="1">
    <location>
        <begin position="434"/>
        <end position="455"/>
    </location>
</feature>
<dbReference type="EMBL" id="FOSC01000007">
    <property type="protein sequence ID" value="SFJ87566.1"/>
    <property type="molecule type" value="Genomic_DNA"/>
</dbReference>
<dbReference type="InterPro" id="IPR052754">
    <property type="entry name" value="NTPase_KAP_P-loop"/>
</dbReference>
<dbReference type="NCBIfam" id="NF041923">
    <property type="entry name" value="QatA"/>
    <property type="match status" value="1"/>
</dbReference>
<dbReference type="InterPro" id="IPR049673">
    <property type="entry name" value="QatA"/>
</dbReference>
<sequence length="648" mass="71288">MIVADNETSVDLLYYEAIAHTVVRLVNEKSDEPLTVGVHGDWGAGKSSVLMMVEDAFADRERVLCVRFNGWLFQGYEDAKAVLIETIVEELLRSQSASTRVVNQAKTVLRRVDWMKFARRVGGVAFTAATGVPHPDTLKELYGAASNLVGKSADSITQGDLRSVVEQAGQYLKEAEPETETAPQQMHAFREEFEELLRRADIDRLVVLVDDLDRCLPETAIETLEAIRLFLFVPKAAFVIAADEGMIEYAVRQHFPDLPVAAGPATYARNYLEKLIQVPFRLPSLGYAETRIYIILLLVLNECGEQSDEFQKLVAFARQVLRRPWKGPGLDRNGVAEALGTVPPSVERALDLAYRIAPILTDGARGNPRQVKRFINTMVLRLAIAEERGFGDDLNPTVLAKIMLAERFAPEVYDAIARGSAGTGASEELAELEAVVRGDRQEPKDAEGGKKKDTGSDVALEASALPDWPNLEWAKQWAMIDPSLAEYDLRPYVFVTRDRRSVFGAVTSLGELDELLAKLSGPPLQVRQAAAEVARLPGSEAEQLFDALRAKATVAEDFSEQPAGALGLAVICQHHSFLQPSLIAFLKGLPVSKLGPWAVTGWTNALTSEDVKVEFKTLLSEWAAQDDNKPLQVAAKAARQMGRGGERR</sequence>
<evidence type="ECO:0000313" key="3">
    <source>
        <dbReference type="EMBL" id="SFJ87566.1"/>
    </source>
</evidence>
<gene>
    <name evidence="3" type="ORF">SAMN05216429_10717</name>
</gene>
<evidence type="ECO:0000313" key="4">
    <source>
        <dbReference type="Proteomes" id="UP000199445"/>
    </source>
</evidence>
<dbReference type="Proteomes" id="UP000199445">
    <property type="component" value="Unassembled WGS sequence"/>
</dbReference>
<dbReference type="Gene3D" id="3.40.50.300">
    <property type="entry name" value="P-loop containing nucleotide triphosphate hydrolases"/>
    <property type="match status" value="1"/>
</dbReference>
<keyword evidence="4" id="KW-1185">Reference proteome</keyword>
<evidence type="ECO:0000259" key="2">
    <source>
        <dbReference type="Pfam" id="PF07693"/>
    </source>
</evidence>
<accession>A0A1I3UZQ6</accession>
<dbReference type="AlphaFoldDB" id="A0A1I3UZQ6"/>
<proteinExistence type="predicted"/>
<dbReference type="SUPFAM" id="SSF52540">
    <property type="entry name" value="P-loop containing nucleoside triphosphate hydrolases"/>
    <property type="match status" value="1"/>
</dbReference>
<protein>
    <submittedName>
        <fullName evidence="3">Predicted P-loop ATPase, KAP-like</fullName>
    </submittedName>
</protein>
<dbReference type="PANTHER" id="PTHR22674">
    <property type="entry name" value="NTPASE, KAP FAMILY P-LOOP DOMAIN-CONTAINING 1"/>
    <property type="match status" value="1"/>
</dbReference>
<reference evidence="3 4" key="1">
    <citation type="submission" date="2016-10" db="EMBL/GenBank/DDBJ databases">
        <authorList>
            <person name="de Groot N.N."/>
        </authorList>
    </citation>
    <scope>NUCLEOTIDE SEQUENCE [LARGE SCALE GENOMIC DNA]</scope>
    <source>
        <strain evidence="3 4">IBRC-M 10445</strain>
    </source>
</reference>